<dbReference type="HOGENOM" id="CLU_037263_0_1_1"/>
<dbReference type="InterPro" id="IPR016639">
    <property type="entry name" value="GST_Omega/GSH"/>
</dbReference>
<dbReference type="PANTHER" id="PTHR32419:SF6">
    <property type="entry name" value="GLUTATHIONE S-TRANSFERASE OMEGA-LIKE 1-RELATED"/>
    <property type="match status" value="1"/>
</dbReference>
<name>A0A072NXW3_9EURO</name>
<sequence length="255" mass="29285">MGEKGWRFATSVENLPGDDVTPDPLHPGYNHIRDIYLSVDADYQGRFSVPMLWDKQSQTVVNNESAEIMRMLNTEFDGLLPDSNKSKVLNLLPNDLLSRIEETNLWIYEDINNGVYKCGFASTQGAYNRNVTQLFKSLDRAESDLAGSSGPFYFGDLLTETDIKLYTTLIRFDPVYIQHFKCNIRDIRSGYPNIHKWLRNLYWTIPAFCETTEFEHIRNHYTKSHKNINPSAITPVGPMPNILELEQEVGAVRKT</sequence>
<dbReference type="Pfam" id="PF13410">
    <property type="entry name" value="GST_C_2"/>
    <property type="match status" value="1"/>
</dbReference>
<gene>
    <name evidence="1" type="ORF">A1O9_11492</name>
</gene>
<dbReference type="InterPro" id="IPR036282">
    <property type="entry name" value="Glutathione-S-Trfase_C_sf"/>
</dbReference>
<keyword evidence="2" id="KW-1185">Reference proteome</keyword>
<reference evidence="1 2" key="1">
    <citation type="submission" date="2013-03" db="EMBL/GenBank/DDBJ databases">
        <title>The Genome Sequence of Exophiala aquamarina CBS 119918.</title>
        <authorList>
            <consortium name="The Broad Institute Genomics Platform"/>
            <person name="Cuomo C."/>
            <person name="de Hoog S."/>
            <person name="Gorbushina A."/>
            <person name="Walker B."/>
            <person name="Young S.K."/>
            <person name="Zeng Q."/>
            <person name="Gargeya S."/>
            <person name="Fitzgerald M."/>
            <person name="Haas B."/>
            <person name="Abouelleil A."/>
            <person name="Allen A.W."/>
            <person name="Alvarado L."/>
            <person name="Arachchi H.M."/>
            <person name="Berlin A.M."/>
            <person name="Chapman S.B."/>
            <person name="Gainer-Dewar J."/>
            <person name="Goldberg J."/>
            <person name="Griggs A."/>
            <person name="Gujja S."/>
            <person name="Hansen M."/>
            <person name="Howarth C."/>
            <person name="Imamovic A."/>
            <person name="Ireland A."/>
            <person name="Larimer J."/>
            <person name="McCowan C."/>
            <person name="Murphy C."/>
            <person name="Pearson M."/>
            <person name="Poon T.W."/>
            <person name="Priest M."/>
            <person name="Roberts A."/>
            <person name="Saif S."/>
            <person name="Shea T."/>
            <person name="Sisk P."/>
            <person name="Sykes S."/>
            <person name="Wortman J."/>
            <person name="Nusbaum C."/>
            <person name="Birren B."/>
        </authorList>
    </citation>
    <scope>NUCLEOTIDE SEQUENCE [LARGE SCALE GENOMIC DNA]</scope>
    <source>
        <strain evidence="1 2">CBS 119918</strain>
    </source>
</reference>
<protein>
    <submittedName>
        <fullName evidence="1">Ubiquitin-activating enzyme E1</fullName>
    </submittedName>
</protein>
<dbReference type="RefSeq" id="XP_013254842.1">
    <property type="nucleotide sequence ID" value="XM_013399388.1"/>
</dbReference>
<dbReference type="VEuPathDB" id="FungiDB:A1O9_11492"/>
<dbReference type="OrthoDB" id="2309723at2759"/>
<comment type="caution">
    <text evidence="1">The sequence shown here is derived from an EMBL/GenBank/DDBJ whole genome shotgun (WGS) entry which is preliminary data.</text>
</comment>
<dbReference type="Gene3D" id="3.40.30.10">
    <property type="entry name" value="Glutaredoxin"/>
    <property type="match status" value="1"/>
</dbReference>
<dbReference type="GO" id="GO:0005737">
    <property type="term" value="C:cytoplasm"/>
    <property type="evidence" value="ECO:0007669"/>
    <property type="project" value="TreeGrafter"/>
</dbReference>
<accession>A0A072NXW3</accession>
<dbReference type="AlphaFoldDB" id="A0A072NXW3"/>
<proteinExistence type="predicted"/>
<dbReference type="GO" id="GO:0004364">
    <property type="term" value="F:glutathione transferase activity"/>
    <property type="evidence" value="ECO:0007669"/>
    <property type="project" value="InterPro"/>
</dbReference>
<dbReference type="GeneID" id="25286390"/>
<dbReference type="PANTHER" id="PTHR32419">
    <property type="entry name" value="GLUTATHIONYL-HYDROQUINONE REDUCTASE"/>
    <property type="match status" value="1"/>
</dbReference>
<dbReference type="Gene3D" id="1.20.1050.10">
    <property type="match status" value="1"/>
</dbReference>
<dbReference type="STRING" id="1182545.A0A072NXW3"/>
<dbReference type="InterPro" id="IPR047047">
    <property type="entry name" value="GST_Omega-like_C"/>
</dbReference>
<evidence type="ECO:0000313" key="2">
    <source>
        <dbReference type="Proteomes" id="UP000027920"/>
    </source>
</evidence>
<dbReference type="CDD" id="cd03190">
    <property type="entry name" value="GST_C_Omega_like"/>
    <property type="match status" value="1"/>
</dbReference>
<evidence type="ECO:0000313" key="1">
    <source>
        <dbReference type="EMBL" id="KEF52252.1"/>
    </source>
</evidence>
<organism evidence="1 2">
    <name type="scientific">Exophiala aquamarina CBS 119918</name>
    <dbReference type="NCBI Taxonomy" id="1182545"/>
    <lineage>
        <taxon>Eukaryota</taxon>
        <taxon>Fungi</taxon>
        <taxon>Dikarya</taxon>
        <taxon>Ascomycota</taxon>
        <taxon>Pezizomycotina</taxon>
        <taxon>Eurotiomycetes</taxon>
        <taxon>Chaetothyriomycetidae</taxon>
        <taxon>Chaetothyriales</taxon>
        <taxon>Herpotrichiellaceae</taxon>
        <taxon>Exophiala</taxon>
    </lineage>
</organism>
<dbReference type="EMBL" id="AMGV01000018">
    <property type="protein sequence ID" value="KEF52252.1"/>
    <property type="molecule type" value="Genomic_DNA"/>
</dbReference>
<dbReference type="SUPFAM" id="SSF47616">
    <property type="entry name" value="GST C-terminal domain-like"/>
    <property type="match status" value="1"/>
</dbReference>
<dbReference type="Proteomes" id="UP000027920">
    <property type="component" value="Unassembled WGS sequence"/>
</dbReference>